<reference evidence="14" key="1">
    <citation type="submission" date="2016-03" db="EMBL/GenBank/DDBJ databases">
        <authorList>
            <person name="Heylen K."/>
            <person name="De Vos P."/>
            <person name="Vekeman B."/>
        </authorList>
    </citation>
    <scope>NUCLEOTIDE SEQUENCE [LARGE SCALE GENOMIC DNA]</scope>
    <source>
        <strain evidence="14">R-45383</strain>
    </source>
</reference>
<organism evidence="13 14">
    <name type="scientific">Methylomonas koyamae</name>
    <dbReference type="NCBI Taxonomy" id="702114"/>
    <lineage>
        <taxon>Bacteria</taxon>
        <taxon>Pseudomonadati</taxon>
        <taxon>Pseudomonadota</taxon>
        <taxon>Gammaproteobacteria</taxon>
        <taxon>Methylococcales</taxon>
        <taxon>Methylococcaceae</taxon>
        <taxon>Methylomonas</taxon>
    </lineage>
</organism>
<dbReference type="Pfam" id="PF05951">
    <property type="entry name" value="Peptidase_M15_2"/>
    <property type="match status" value="1"/>
</dbReference>
<evidence type="ECO:0000256" key="6">
    <source>
        <dbReference type="ARBA" id="ARBA00022801"/>
    </source>
</evidence>
<dbReference type="GO" id="GO:0046872">
    <property type="term" value="F:metal ion binding"/>
    <property type="evidence" value="ECO:0007669"/>
    <property type="project" value="UniProtKB-KW"/>
</dbReference>
<dbReference type="GO" id="GO:0006508">
    <property type="term" value="P:proteolysis"/>
    <property type="evidence" value="ECO:0007669"/>
    <property type="project" value="UniProtKB-KW"/>
</dbReference>
<comment type="pathway">
    <text evidence="2">Cell wall biogenesis; cell wall polysaccharide biosynthesis.</text>
</comment>
<dbReference type="PANTHER" id="PTHR37425:SF1">
    <property type="entry name" value="OUTER MEMBRANE PROTEIN"/>
    <property type="match status" value="1"/>
</dbReference>
<evidence type="ECO:0000256" key="9">
    <source>
        <dbReference type="ARBA" id="ARBA00023316"/>
    </source>
</evidence>
<name>A0A177NU20_9GAMM</name>
<evidence type="ECO:0000313" key="14">
    <source>
        <dbReference type="Proteomes" id="UP000077628"/>
    </source>
</evidence>
<evidence type="ECO:0000256" key="5">
    <source>
        <dbReference type="ARBA" id="ARBA00022729"/>
    </source>
</evidence>
<dbReference type="OrthoDB" id="9782994at2"/>
<evidence type="ECO:0000256" key="11">
    <source>
        <dbReference type="ARBA" id="ARBA00093666"/>
    </source>
</evidence>
<protein>
    <recommendedName>
        <fullName evidence="11">Murein endopeptidase K</fullName>
    </recommendedName>
</protein>
<evidence type="ECO:0000256" key="1">
    <source>
        <dbReference type="ARBA" id="ARBA00001947"/>
    </source>
</evidence>
<evidence type="ECO:0000256" key="3">
    <source>
        <dbReference type="ARBA" id="ARBA00022670"/>
    </source>
</evidence>
<comment type="caution">
    <text evidence="13">The sequence shown here is derived from an EMBL/GenBank/DDBJ whole genome shotgun (WGS) entry which is preliminary data.</text>
</comment>
<keyword evidence="8" id="KW-0482">Metalloprotease</keyword>
<proteinExistence type="inferred from homology"/>
<keyword evidence="4" id="KW-0479">Metal-binding</keyword>
<comment type="cofactor">
    <cofactor evidence="1">
        <name>Zn(2+)</name>
        <dbReference type="ChEBI" id="CHEBI:29105"/>
    </cofactor>
</comment>
<comment type="similarity">
    <text evidence="10">Belongs to the peptidase M15 family.</text>
</comment>
<keyword evidence="9" id="KW-0961">Cell wall biogenesis/degradation</keyword>
<feature type="region of interest" description="Disordered" evidence="12">
    <location>
        <begin position="46"/>
        <end position="126"/>
    </location>
</feature>
<dbReference type="InterPro" id="IPR010275">
    <property type="entry name" value="MepK"/>
</dbReference>
<dbReference type="SUPFAM" id="SSF55166">
    <property type="entry name" value="Hedgehog/DD-peptidase"/>
    <property type="match status" value="1"/>
</dbReference>
<evidence type="ECO:0000256" key="2">
    <source>
        <dbReference type="ARBA" id="ARBA00004776"/>
    </source>
</evidence>
<dbReference type="PANTHER" id="PTHR37425">
    <property type="match status" value="1"/>
</dbReference>
<evidence type="ECO:0000256" key="7">
    <source>
        <dbReference type="ARBA" id="ARBA00022833"/>
    </source>
</evidence>
<dbReference type="Gene3D" id="3.30.1380.10">
    <property type="match status" value="1"/>
</dbReference>
<keyword evidence="5" id="KW-0732">Signal</keyword>
<evidence type="ECO:0000256" key="12">
    <source>
        <dbReference type="SAM" id="MobiDB-lite"/>
    </source>
</evidence>
<keyword evidence="6" id="KW-0378">Hydrolase</keyword>
<dbReference type="EMBL" id="LUUK01000100">
    <property type="protein sequence ID" value="OAI21411.1"/>
    <property type="molecule type" value="Genomic_DNA"/>
</dbReference>
<feature type="compositionally biased region" description="Polar residues" evidence="12">
    <location>
        <begin position="81"/>
        <end position="96"/>
    </location>
</feature>
<dbReference type="GO" id="GO:0071555">
    <property type="term" value="P:cell wall organization"/>
    <property type="evidence" value="ECO:0007669"/>
    <property type="project" value="UniProtKB-KW"/>
</dbReference>
<evidence type="ECO:0000256" key="4">
    <source>
        <dbReference type="ARBA" id="ARBA00022723"/>
    </source>
</evidence>
<gene>
    <name evidence="13" type="ORF">A1355_02740</name>
</gene>
<keyword evidence="3" id="KW-0645">Protease</keyword>
<keyword evidence="7" id="KW-0862">Zinc</keyword>
<evidence type="ECO:0000256" key="10">
    <source>
        <dbReference type="ARBA" id="ARBA00093448"/>
    </source>
</evidence>
<evidence type="ECO:0000313" key="13">
    <source>
        <dbReference type="EMBL" id="OAI21411.1"/>
    </source>
</evidence>
<keyword evidence="14" id="KW-1185">Reference proteome</keyword>
<dbReference type="InterPro" id="IPR009045">
    <property type="entry name" value="Zn_M74/Hedgehog-like"/>
</dbReference>
<accession>A0A177NU20</accession>
<dbReference type="Proteomes" id="UP000077628">
    <property type="component" value="Unassembled WGS sequence"/>
</dbReference>
<sequence>MLRRNLENHSSKQDEVELSRRSFFGRFAVGAVLSIAMPGAVQAAKKSAAKSEHNHGAATAGRTAVRLPKHAAKAAREIHKSGSSRGSNMTVASRSAKSARPDHGHARLASADQHGAPNSRVHDVYGGKKHGVTTEYHYANRHSYHGGRVHSEIQPIQRDLVMPGPREPMFLADRGRLVNHRSLAFQNPHTGDHLNLTYFEKGRYLSDALNEISFLLRDHRTDDVHPIDPELLDQLHDLKQMLGLSQPFDVICGYRSPLTNAKLHAEHSGVANNSFHMYGRAVDIRIERFDLRRIHNAAVAMHRGGVGYYPDSNFIHLDTGTFRTWSL</sequence>
<dbReference type="AlphaFoldDB" id="A0A177NU20"/>
<dbReference type="STRING" id="702114.A1355_02740"/>
<evidence type="ECO:0000256" key="8">
    <source>
        <dbReference type="ARBA" id="ARBA00023049"/>
    </source>
</evidence>
<dbReference type="GO" id="GO:0008237">
    <property type="term" value="F:metallopeptidase activity"/>
    <property type="evidence" value="ECO:0007669"/>
    <property type="project" value="UniProtKB-KW"/>
</dbReference>